<proteinExistence type="predicted"/>
<keyword evidence="2" id="KW-1185">Reference proteome</keyword>
<dbReference type="EMBL" id="JAIWYP010000003">
    <property type="protein sequence ID" value="KAH3859682.1"/>
    <property type="molecule type" value="Genomic_DNA"/>
</dbReference>
<organism evidence="1 2">
    <name type="scientific">Dreissena polymorpha</name>
    <name type="common">Zebra mussel</name>
    <name type="synonym">Mytilus polymorpha</name>
    <dbReference type="NCBI Taxonomy" id="45954"/>
    <lineage>
        <taxon>Eukaryota</taxon>
        <taxon>Metazoa</taxon>
        <taxon>Spiralia</taxon>
        <taxon>Lophotrochozoa</taxon>
        <taxon>Mollusca</taxon>
        <taxon>Bivalvia</taxon>
        <taxon>Autobranchia</taxon>
        <taxon>Heteroconchia</taxon>
        <taxon>Euheterodonta</taxon>
        <taxon>Imparidentia</taxon>
        <taxon>Neoheterodontei</taxon>
        <taxon>Myida</taxon>
        <taxon>Dreissenoidea</taxon>
        <taxon>Dreissenidae</taxon>
        <taxon>Dreissena</taxon>
    </lineage>
</organism>
<dbReference type="AlphaFoldDB" id="A0A9D4RAK5"/>
<protein>
    <recommendedName>
        <fullName evidence="3">Tc1-like transposase DDE domain-containing protein</fullName>
    </recommendedName>
</protein>
<evidence type="ECO:0008006" key="3">
    <source>
        <dbReference type="Google" id="ProtNLM"/>
    </source>
</evidence>
<dbReference type="InterPro" id="IPR036397">
    <property type="entry name" value="RNaseH_sf"/>
</dbReference>
<gene>
    <name evidence="1" type="ORF">DPMN_102502</name>
</gene>
<dbReference type="GO" id="GO:0003676">
    <property type="term" value="F:nucleic acid binding"/>
    <property type="evidence" value="ECO:0007669"/>
    <property type="project" value="InterPro"/>
</dbReference>
<accession>A0A9D4RAK5</accession>
<evidence type="ECO:0000313" key="1">
    <source>
        <dbReference type="EMBL" id="KAH3859682.1"/>
    </source>
</evidence>
<name>A0A9D4RAK5_DREPO</name>
<dbReference type="Proteomes" id="UP000828390">
    <property type="component" value="Unassembled WGS sequence"/>
</dbReference>
<sequence length="69" mass="7678">MVTYEYLQAETIVSMELPARSPDLNPKEHVWDMLQVAISACPVKPITIQELRQSHKPASMGQSVIKANG</sequence>
<evidence type="ECO:0000313" key="2">
    <source>
        <dbReference type="Proteomes" id="UP000828390"/>
    </source>
</evidence>
<reference evidence="1" key="2">
    <citation type="submission" date="2020-11" db="EMBL/GenBank/DDBJ databases">
        <authorList>
            <person name="McCartney M.A."/>
            <person name="Auch B."/>
            <person name="Kono T."/>
            <person name="Mallez S."/>
            <person name="Becker A."/>
            <person name="Gohl D.M."/>
            <person name="Silverstein K.A.T."/>
            <person name="Koren S."/>
            <person name="Bechman K.B."/>
            <person name="Herman A."/>
            <person name="Abrahante J.E."/>
            <person name="Garbe J."/>
        </authorList>
    </citation>
    <scope>NUCLEOTIDE SEQUENCE</scope>
    <source>
        <strain evidence="1">Duluth1</strain>
        <tissue evidence="1">Whole animal</tissue>
    </source>
</reference>
<reference evidence="1" key="1">
    <citation type="journal article" date="2019" name="bioRxiv">
        <title>The Genome of the Zebra Mussel, Dreissena polymorpha: A Resource for Invasive Species Research.</title>
        <authorList>
            <person name="McCartney M.A."/>
            <person name="Auch B."/>
            <person name="Kono T."/>
            <person name="Mallez S."/>
            <person name="Zhang Y."/>
            <person name="Obille A."/>
            <person name="Becker A."/>
            <person name="Abrahante J.E."/>
            <person name="Garbe J."/>
            <person name="Badalamenti J.P."/>
            <person name="Herman A."/>
            <person name="Mangelson H."/>
            <person name="Liachko I."/>
            <person name="Sullivan S."/>
            <person name="Sone E.D."/>
            <person name="Koren S."/>
            <person name="Silverstein K.A.T."/>
            <person name="Beckman K.B."/>
            <person name="Gohl D.M."/>
        </authorList>
    </citation>
    <scope>NUCLEOTIDE SEQUENCE</scope>
    <source>
        <strain evidence="1">Duluth1</strain>
        <tissue evidence="1">Whole animal</tissue>
    </source>
</reference>
<dbReference type="Gene3D" id="3.30.420.10">
    <property type="entry name" value="Ribonuclease H-like superfamily/Ribonuclease H"/>
    <property type="match status" value="1"/>
</dbReference>
<comment type="caution">
    <text evidence="1">The sequence shown here is derived from an EMBL/GenBank/DDBJ whole genome shotgun (WGS) entry which is preliminary data.</text>
</comment>